<evidence type="ECO:0000313" key="11">
    <source>
        <dbReference type="Proteomes" id="UP000477911"/>
    </source>
</evidence>
<dbReference type="GO" id="GO:0046872">
    <property type="term" value="F:metal ion binding"/>
    <property type="evidence" value="ECO:0007669"/>
    <property type="project" value="UniProtKB-KW"/>
</dbReference>
<evidence type="ECO:0000256" key="6">
    <source>
        <dbReference type="ARBA" id="ARBA00039017"/>
    </source>
</evidence>
<evidence type="ECO:0000313" key="10">
    <source>
        <dbReference type="EMBL" id="MXN20108.1"/>
    </source>
</evidence>
<evidence type="ECO:0000259" key="9">
    <source>
        <dbReference type="Pfam" id="PF00857"/>
    </source>
</evidence>
<dbReference type="PANTHER" id="PTHR11080:SF2">
    <property type="entry name" value="LD05707P"/>
    <property type="match status" value="1"/>
</dbReference>
<dbReference type="EC" id="3.5.1.19" evidence="6"/>
<dbReference type="Proteomes" id="UP000477911">
    <property type="component" value="Unassembled WGS sequence"/>
</dbReference>
<dbReference type="Pfam" id="PF00857">
    <property type="entry name" value="Isochorismatase"/>
    <property type="match status" value="1"/>
</dbReference>
<evidence type="ECO:0000256" key="5">
    <source>
        <dbReference type="ARBA" id="ARBA00037900"/>
    </source>
</evidence>
<keyword evidence="4 10" id="KW-0378">Hydrolase</keyword>
<comment type="pathway">
    <text evidence="5">Cofactor biosynthesis; nicotinate biosynthesis; nicotinate from nicotinamide: step 1/1.</text>
</comment>
<dbReference type="FunFam" id="3.40.50.850:FF:000006">
    <property type="entry name" value="Bifunctional pyrazinamidase/nicotinamidase"/>
    <property type="match status" value="1"/>
</dbReference>
<dbReference type="InterPro" id="IPR000868">
    <property type="entry name" value="Isochorismatase-like_dom"/>
</dbReference>
<evidence type="ECO:0000256" key="8">
    <source>
        <dbReference type="ARBA" id="ARBA00072277"/>
    </source>
</evidence>
<gene>
    <name evidence="10" type="primary">pncA</name>
    <name evidence="10" type="ORF">GR170_19915</name>
</gene>
<evidence type="ECO:0000256" key="4">
    <source>
        <dbReference type="ARBA" id="ARBA00022801"/>
    </source>
</evidence>
<accession>A0A6L7G998</accession>
<dbReference type="InterPro" id="IPR052347">
    <property type="entry name" value="Isochorismatase_Nicotinamidase"/>
</dbReference>
<dbReference type="NCBIfam" id="NF008623">
    <property type="entry name" value="PRK11609.1"/>
    <property type="match status" value="1"/>
</dbReference>
<evidence type="ECO:0000256" key="3">
    <source>
        <dbReference type="ARBA" id="ARBA00022723"/>
    </source>
</evidence>
<evidence type="ECO:0000256" key="7">
    <source>
        <dbReference type="ARBA" id="ARBA00043224"/>
    </source>
</evidence>
<comment type="similarity">
    <text evidence="1">Belongs to the isochorismatase family.</text>
</comment>
<dbReference type="InterPro" id="IPR036380">
    <property type="entry name" value="Isochorismatase-like_sf"/>
</dbReference>
<dbReference type="SUPFAM" id="SSF52499">
    <property type="entry name" value="Isochorismatase-like hydrolases"/>
    <property type="match status" value="1"/>
</dbReference>
<dbReference type="AlphaFoldDB" id="A0A6L7G998"/>
<dbReference type="RefSeq" id="WP_160896230.1">
    <property type="nucleotide sequence ID" value="NZ_WUMU01000023.1"/>
</dbReference>
<feature type="domain" description="Isochorismatase-like" evidence="9">
    <location>
        <begin position="4"/>
        <end position="181"/>
    </location>
</feature>
<evidence type="ECO:0000256" key="2">
    <source>
        <dbReference type="ARBA" id="ARBA00022642"/>
    </source>
</evidence>
<dbReference type="PANTHER" id="PTHR11080">
    <property type="entry name" value="PYRAZINAMIDASE/NICOTINAMIDASE"/>
    <property type="match status" value="1"/>
</dbReference>
<dbReference type="GO" id="GO:0008936">
    <property type="term" value="F:nicotinamidase activity"/>
    <property type="evidence" value="ECO:0007669"/>
    <property type="project" value="UniProtKB-EC"/>
</dbReference>
<dbReference type="GO" id="GO:0019363">
    <property type="term" value="P:pyridine nucleotide biosynthetic process"/>
    <property type="evidence" value="ECO:0007669"/>
    <property type="project" value="UniProtKB-KW"/>
</dbReference>
<keyword evidence="11" id="KW-1185">Reference proteome</keyword>
<dbReference type="EMBL" id="WUMU01000023">
    <property type="protein sequence ID" value="MXN20108.1"/>
    <property type="molecule type" value="Genomic_DNA"/>
</dbReference>
<organism evidence="10 11">
    <name type="scientific">Pseudooceanicola albus</name>
    <dbReference type="NCBI Taxonomy" id="2692189"/>
    <lineage>
        <taxon>Bacteria</taxon>
        <taxon>Pseudomonadati</taxon>
        <taxon>Pseudomonadota</taxon>
        <taxon>Alphaproteobacteria</taxon>
        <taxon>Rhodobacterales</taxon>
        <taxon>Paracoccaceae</taxon>
        <taxon>Pseudooceanicola</taxon>
    </lineage>
</organism>
<evidence type="ECO:0000256" key="1">
    <source>
        <dbReference type="ARBA" id="ARBA00006336"/>
    </source>
</evidence>
<sequence>MAKALIVIDIQKDFCPGGALAVPEGDRIVPGVNQLMTEFDAVILTQDWHPAGHSSFASAHEGAAPMSMTEMPYGPQVLWPDHCIQGSHGANFHADLTVDRADLIIRKGYNPAIDSYSAFFENDHTTPTGLEGYLRTRGLTQLTLVGLALDFCVNYSAVDAAKLGFDVTVRSDLCRAIDFGGSLAAAQAAMGEAGVTLV</sequence>
<protein>
    <recommendedName>
        <fullName evidence="8">Nicotinamidase</fullName>
        <ecNumber evidence="6">3.5.1.19</ecNumber>
    </recommendedName>
    <alternativeName>
        <fullName evidence="7">Nicotinamide deamidase</fullName>
    </alternativeName>
</protein>
<keyword evidence="2" id="KW-0662">Pyridine nucleotide biosynthesis</keyword>
<keyword evidence="3" id="KW-0479">Metal-binding</keyword>
<comment type="caution">
    <text evidence="10">The sequence shown here is derived from an EMBL/GenBank/DDBJ whole genome shotgun (WGS) entry which is preliminary data.</text>
</comment>
<proteinExistence type="inferred from homology"/>
<reference evidence="10 11" key="1">
    <citation type="submission" date="2019-12" db="EMBL/GenBank/DDBJ databases">
        <authorList>
            <person name="Li M."/>
        </authorList>
    </citation>
    <scope>NUCLEOTIDE SEQUENCE [LARGE SCALE GENOMIC DNA]</scope>
    <source>
        <strain evidence="10 11">GBMRC 2024</strain>
    </source>
</reference>
<dbReference type="Gene3D" id="3.40.50.850">
    <property type="entry name" value="Isochorismatase-like"/>
    <property type="match status" value="1"/>
</dbReference>
<name>A0A6L7G998_9RHOB</name>
<dbReference type="CDD" id="cd01011">
    <property type="entry name" value="nicotinamidase"/>
    <property type="match status" value="1"/>
</dbReference>